<dbReference type="GO" id="GO:0000155">
    <property type="term" value="F:phosphorelay sensor kinase activity"/>
    <property type="evidence" value="ECO:0007669"/>
    <property type="project" value="InterPro"/>
</dbReference>
<dbReference type="Pfam" id="PF00512">
    <property type="entry name" value="HisKA"/>
    <property type="match status" value="1"/>
</dbReference>
<dbReference type="InterPro" id="IPR000700">
    <property type="entry name" value="PAS-assoc_C"/>
</dbReference>
<dbReference type="Gene3D" id="3.40.50.2300">
    <property type="match status" value="1"/>
</dbReference>
<dbReference type="Gene3D" id="1.10.287.130">
    <property type="match status" value="1"/>
</dbReference>
<dbReference type="InterPro" id="IPR003661">
    <property type="entry name" value="HisK_dim/P_dom"/>
</dbReference>
<evidence type="ECO:0000256" key="6">
    <source>
        <dbReference type="ARBA" id="ARBA00022777"/>
    </source>
</evidence>
<dbReference type="Gene3D" id="3.30.565.10">
    <property type="entry name" value="Histidine kinase-like ATPase, C-terminal domain"/>
    <property type="match status" value="1"/>
</dbReference>
<dbReference type="SUPFAM" id="SSF52172">
    <property type="entry name" value="CheY-like"/>
    <property type="match status" value="1"/>
</dbReference>
<dbReference type="KEGG" id="gbn:GEOBRER4_20850"/>
<keyword evidence="11" id="KW-1133">Transmembrane helix</keyword>
<dbReference type="InterPro" id="IPR035965">
    <property type="entry name" value="PAS-like_dom_sf"/>
</dbReference>
<dbReference type="Pfam" id="PF00072">
    <property type="entry name" value="Response_reg"/>
    <property type="match status" value="1"/>
</dbReference>
<comment type="catalytic activity">
    <reaction evidence="1">
        <text>ATP + protein L-histidine = ADP + protein N-phospho-L-histidine.</text>
        <dbReference type="EC" id="2.7.13.3"/>
    </reaction>
</comment>
<dbReference type="PROSITE" id="PS50112">
    <property type="entry name" value="PAS"/>
    <property type="match status" value="2"/>
</dbReference>
<dbReference type="SUPFAM" id="SSF55874">
    <property type="entry name" value="ATPase domain of HSP90 chaperone/DNA topoisomerase II/histidine kinase"/>
    <property type="match status" value="1"/>
</dbReference>
<feature type="region of interest" description="Disordered" evidence="10">
    <location>
        <begin position="659"/>
        <end position="678"/>
    </location>
</feature>
<proteinExistence type="predicted"/>
<evidence type="ECO:0000259" key="13">
    <source>
        <dbReference type="PROSITE" id="PS50110"/>
    </source>
</evidence>
<accession>A0A6S6M7H5</accession>
<evidence type="ECO:0000256" key="8">
    <source>
        <dbReference type="ARBA" id="ARBA00023012"/>
    </source>
</evidence>
<evidence type="ECO:0000313" key="16">
    <source>
        <dbReference type="EMBL" id="BCG47335.1"/>
    </source>
</evidence>
<dbReference type="InterPro" id="IPR000014">
    <property type="entry name" value="PAS"/>
</dbReference>
<dbReference type="CDD" id="cd00130">
    <property type="entry name" value="PAS"/>
    <property type="match status" value="2"/>
</dbReference>
<feature type="domain" description="PAS" evidence="14">
    <location>
        <begin position="172"/>
        <end position="242"/>
    </location>
</feature>
<evidence type="ECO:0000313" key="17">
    <source>
        <dbReference type="Proteomes" id="UP000515472"/>
    </source>
</evidence>
<evidence type="ECO:0000256" key="5">
    <source>
        <dbReference type="ARBA" id="ARBA00022741"/>
    </source>
</evidence>
<dbReference type="CDD" id="cd00082">
    <property type="entry name" value="HisKA"/>
    <property type="match status" value="1"/>
</dbReference>
<feature type="transmembrane region" description="Helical" evidence="11">
    <location>
        <begin position="140"/>
        <end position="159"/>
    </location>
</feature>
<dbReference type="PROSITE" id="PS50109">
    <property type="entry name" value="HIS_KIN"/>
    <property type="match status" value="1"/>
</dbReference>
<dbReference type="PANTHER" id="PTHR43065">
    <property type="entry name" value="SENSOR HISTIDINE KINASE"/>
    <property type="match status" value="1"/>
</dbReference>
<keyword evidence="7" id="KW-0067">ATP-binding</keyword>
<dbReference type="PROSITE" id="PS50113">
    <property type="entry name" value="PAC"/>
    <property type="match status" value="1"/>
</dbReference>
<keyword evidence="4" id="KW-0808">Transferase</keyword>
<evidence type="ECO:0000256" key="2">
    <source>
        <dbReference type="ARBA" id="ARBA00012438"/>
    </source>
</evidence>
<dbReference type="SMART" id="SM00086">
    <property type="entry name" value="PAC"/>
    <property type="match status" value="2"/>
</dbReference>
<feature type="transmembrane region" description="Helical" evidence="11">
    <location>
        <begin position="12"/>
        <end position="34"/>
    </location>
</feature>
<name>A0A6S6M7H5_9BACT</name>
<evidence type="ECO:0000256" key="1">
    <source>
        <dbReference type="ARBA" id="ARBA00000085"/>
    </source>
</evidence>
<dbReference type="Pfam" id="PF00989">
    <property type="entry name" value="PAS"/>
    <property type="match status" value="1"/>
</dbReference>
<dbReference type="Gene3D" id="3.30.450.20">
    <property type="entry name" value="PAS domain"/>
    <property type="match status" value="2"/>
</dbReference>
<dbReference type="GO" id="GO:0006355">
    <property type="term" value="P:regulation of DNA-templated transcription"/>
    <property type="evidence" value="ECO:0007669"/>
    <property type="project" value="InterPro"/>
</dbReference>
<feature type="compositionally biased region" description="Basic and acidic residues" evidence="10">
    <location>
        <begin position="659"/>
        <end position="669"/>
    </location>
</feature>
<evidence type="ECO:0000256" key="3">
    <source>
        <dbReference type="ARBA" id="ARBA00022553"/>
    </source>
</evidence>
<feature type="modified residue" description="4-aspartylphosphate" evidence="9">
    <location>
        <position position="729"/>
    </location>
</feature>
<dbReference type="SMART" id="SM00091">
    <property type="entry name" value="PAS"/>
    <property type="match status" value="2"/>
</dbReference>
<keyword evidence="6 16" id="KW-0418">Kinase</keyword>
<dbReference type="InterPro" id="IPR003594">
    <property type="entry name" value="HATPase_dom"/>
</dbReference>
<dbReference type="PANTHER" id="PTHR43065:SF42">
    <property type="entry name" value="TWO-COMPONENT SENSOR PPRA"/>
    <property type="match status" value="1"/>
</dbReference>
<keyword evidence="11" id="KW-0472">Membrane</keyword>
<evidence type="ECO:0000256" key="11">
    <source>
        <dbReference type="SAM" id="Phobius"/>
    </source>
</evidence>
<gene>
    <name evidence="16" type="ORF">GEOBRER4_n2164</name>
</gene>
<feature type="domain" description="PAS" evidence="14">
    <location>
        <begin position="298"/>
        <end position="353"/>
    </location>
</feature>
<dbReference type="SMART" id="SM00387">
    <property type="entry name" value="HATPase_c"/>
    <property type="match status" value="1"/>
</dbReference>
<evidence type="ECO:0000256" key="4">
    <source>
        <dbReference type="ARBA" id="ARBA00022679"/>
    </source>
</evidence>
<dbReference type="PROSITE" id="PS50110">
    <property type="entry name" value="RESPONSE_REGULATORY"/>
    <property type="match status" value="1"/>
</dbReference>
<feature type="domain" description="PAC" evidence="15">
    <location>
        <begin position="246"/>
        <end position="297"/>
    </location>
</feature>
<dbReference type="Proteomes" id="UP000515472">
    <property type="component" value="Chromosome"/>
</dbReference>
<reference evidence="16 17" key="1">
    <citation type="submission" date="2020-06" db="EMBL/GenBank/DDBJ databases">
        <title>Interaction of electrochemicaly active bacteria, Geobacter bremensis R4 on different carbon anode.</title>
        <authorList>
            <person name="Meng L."/>
            <person name="Yoshida N."/>
        </authorList>
    </citation>
    <scope>NUCLEOTIDE SEQUENCE [LARGE SCALE GENOMIC DNA]</scope>
    <source>
        <strain evidence="16 17">R4</strain>
    </source>
</reference>
<dbReference type="InterPro" id="IPR001789">
    <property type="entry name" value="Sig_transdc_resp-reg_receiver"/>
</dbReference>
<dbReference type="InterPro" id="IPR013767">
    <property type="entry name" value="PAS_fold"/>
</dbReference>
<evidence type="ECO:0000259" key="12">
    <source>
        <dbReference type="PROSITE" id="PS50109"/>
    </source>
</evidence>
<dbReference type="InterPro" id="IPR001610">
    <property type="entry name" value="PAC"/>
</dbReference>
<keyword evidence="5" id="KW-0547">Nucleotide-binding</keyword>
<keyword evidence="17" id="KW-1185">Reference proteome</keyword>
<evidence type="ECO:0000256" key="7">
    <source>
        <dbReference type="ARBA" id="ARBA00022840"/>
    </source>
</evidence>
<dbReference type="SUPFAM" id="SSF47384">
    <property type="entry name" value="Homodimeric domain of signal transducing histidine kinase"/>
    <property type="match status" value="1"/>
</dbReference>
<dbReference type="CDD" id="cd00156">
    <property type="entry name" value="REC"/>
    <property type="match status" value="1"/>
</dbReference>
<feature type="domain" description="Histidine kinase" evidence="12">
    <location>
        <begin position="436"/>
        <end position="659"/>
    </location>
</feature>
<dbReference type="SUPFAM" id="SSF55785">
    <property type="entry name" value="PYP-like sensor domain (PAS domain)"/>
    <property type="match status" value="2"/>
</dbReference>
<dbReference type="GO" id="GO:0005524">
    <property type="term" value="F:ATP binding"/>
    <property type="evidence" value="ECO:0007669"/>
    <property type="project" value="UniProtKB-KW"/>
</dbReference>
<dbReference type="SMART" id="SM00448">
    <property type="entry name" value="REC"/>
    <property type="match status" value="1"/>
</dbReference>
<keyword evidence="3 9" id="KW-0597">Phosphoprotein</keyword>
<organism evidence="16 17">
    <name type="scientific">Citrifermentans bremense</name>
    <dbReference type="NCBI Taxonomy" id="60035"/>
    <lineage>
        <taxon>Bacteria</taxon>
        <taxon>Pseudomonadati</taxon>
        <taxon>Thermodesulfobacteriota</taxon>
        <taxon>Desulfuromonadia</taxon>
        <taxon>Geobacterales</taxon>
        <taxon>Geobacteraceae</taxon>
        <taxon>Citrifermentans</taxon>
    </lineage>
</organism>
<dbReference type="InterPro" id="IPR011006">
    <property type="entry name" value="CheY-like_superfamily"/>
</dbReference>
<dbReference type="Pfam" id="PF13426">
    <property type="entry name" value="PAS_9"/>
    <property type="match status" value="1"/>
</dbReference>
<dbReference type="InterPro" id="IPR036890">
    <property type="entry name" value="HATPase_C_sf"/>
</dbReference>
<dbReference type="InterPro" id="IPR036097">
    <property type="entry name" value="HisK_dim/P_sf"/>
</dbReference>
<protein>
    <recommendedName>
        <fullName evidence="2">histidine kinase</fullName>
        <ecNumber evidence="2">2.7.13.3</ecNumber>
    </recommendedName>
</protein>
<evidence type="ECO:0000256" key="10">
    <source>
        <dbReference type="SAM" id="MobiDB-lite"/>
    </source>
</evidence>
<evidence type="ECO:0000259" key="14">
    <source>
        <dbReference type="PROSITE" id="PS50112"/>
    </source>
</evidence>
<feature type="domain" description="Response regulatory" evidence="13">
    <location>
        <begin position="678"/>
        <end position="794"/>
    </location>
</feature>
<evidence type="ECO:0000256" key="9">
    <source>
        <dbReference type="PROSITE-ProRule" id="PRU00169"/>
    </source>
</evidence>
<dbReference type="InterPro" id="IPR004358">
    <property type="entry name" value="Sig_transdc_His_kin-like_C"/>
</dbReference>
<sequence length="799" mass="87773">MAASEKQAVHFTAKCTVLLAFFVALFFPAGYFVISYQYVAGSLETEAEINARIVGGLSDQSPGSLHAQAHRLEGMLPQHPNSRHPDFSRILDAKGRVLATRGDALPEPVITRAHEIVYAGKTTGSIEISRSLRPILTKTALVAIFGLSVGLVVFILLPFRAINRANRQLQDSYNFLTKVMESSANAMIVLDPEGKIGMVNGRCTEMSGYRREDLYGSEIDRLLCPQSFDTVLEQLRQVSSGEAEIVKFETDLLRKDGSTIAIACGATPVYQEGRIASTVLSVENITERRHSIEQLKAAKEYTENLIQAACVMILGLDQKGKVTLLNRTAEEVTGYDAAELLGKNWFETVMGAEAFYKMCTIPGMVGESVNRCAFENQIVTKAGVVRTISWRNSAIMEKGERLGTLCFGIDITEHRKIEAQLRHSQKMESIGQLAGGVAHDFNNMLSVILGYAQLCQIEAEENSPLWLYLQEIVKAGERSRDMVRKLLAFSRKEIISPRAVELNVHCVETEKTLSRLIGEEIKLNFIPAETLWTVKIDPSQVDQILMNLAVNARDAMPDGGRLTISTENATVDEAFCDYRLDARPGEYACLTVADTGFGMDKELTKRIFEPFFTTKDVGKGTGLGLATVYGIVTQNGGFIDVDSEPGEGTSFRIYLPRMKDEPEGEEKPSADQPKGSGSILVVEDDPMLRTMATQMLEKIGYRVLQAETPQAALSFCADQATPIDLVLTDVIMPEMNGLEMARGIAALRPDAKVLFMTGYSSDAIASRGDVPPGLHYVEKPFNMEGLHAKILEILKAPAA</sequence>
<keyword evidence="8" id="KW-0902">Two-component regulatory system</keyword>
<dbReference type="NCBIfam" id="TIGR00229">
    <property type="entry name" value="sensory_box"/>
    <property type="match status" value="2"/>
</dbReference>
<dbReference type="Pfam" id="PF02518">
    <property type="entry name" value="HATPase_c"/>
    <property type="match status" value="1"/>
</dbReference>
<dbReference type="AlphaFoldDB" id="A0A6S6M7H5"/>
<dbReference type="SMART" id="SM00388">
    <property type="entry name" value="HisKA"/>
    <property type="match status" value="1"/>
</dbReference>
<dbReference type="InterPro" id="IPR005467">
    <property type="entry name" value="His_kinase_dom"/>
</dbReference>
<evidence type="ECO:0000259" key="15">
    <source>
        <dbReference type="PROSITE" id="PS50113"/>
    </source>
</evidence>
<dbReference type="PRINTS" id="PR00344">
    <property type="entry name" value="BCTRLSENSOR"/>
</dbReference>
<keyword evidence="11" id="KW-0812">Transmembrane</keyword>
<dbReference type="EMBL" id="AP023213">
    <property type="protein sequence ID" value="BCG47335.1"/>
    <property type="molecule type" value="Genomic_DNA"/>
</dbReference>
<dbReference type="EC" id="2.7.13.3" evidence="2"/>
<dbReference type="RefSeq" id="WP_185242260.1">
    <property type="nucleotide sequence ID" value="NZ_AP023213.1"/>
</dbReference>